<evidence type="ECO:0000313" key="2">
    <source>
        <dbReference type="EMBL" id="MBW29535.1"/>
    </source>
</evidence>
<evidence type="ECO:0000256" key="1">
    <source>
        <dbReference type="SAM" id="SignalP"/>
    </source>
</evidence>
<accession>A0A2M3ZM02</accession>
<protein>
    <recommendedName>
        <fullName evidence="3">Secreted peptide</fullName>
    </recommendedName>
</protein>
<evidence type="ECO:0008006" key="3">
    <source>
        <dbReference type="Google" id="ProtNLM"/>
    </source>
</evidence>
<feature type="chain" id="PRO_5014934585" description="Secreted peptide" evidence="1">
    <location>
        <begin position="30"/>
        <end position="154"/>
    </location>
</feature>
<dbReference type="AlphaFoldDB" id="A0A2M3ZM02"/>
<dbReference type="EMBL" id="GGFM01008784">
    <property type="protein sequence ID" value="MBW29535.1"/>
    <property type="molecule type" value="Transcribed_RNA"/>
</dbReference>
<keyword evidence="1" id="KW-0732">Signal</keyword>
<proteinExistence type="predicted"/>
<name>A0A2M3ZM02_9DIPT</name>
<organism evidence="2">
    <name type="scientific">Anopheles braziliensis</name>
    <dbReference type="NCBI Taxonomy" id="58242"/>
    <lineage>
        <taxon>Eukaryota</taxon>
        <taxon>Metazoa</taxon>
        <taxon>Ecdysozoa</taxon>
        <taxon>Arthropoda</taxon>
        <taxon>Hexapoda</taxon>
        <taxon>Insecta</taxon>
        <taxon>Pterygota</taxon>
        <taxon>Neoptera</taxon>
        <taxon>Endopterygota</taxon>
        <taxon>Diptera</taxon>
        <taxon>Nematocera</taxon>
        <taxon>Culicoidea</taxon>
        <taxon>Culicidae</taxon>
        <taxon>Anophelinae</taxon>
        <taxon>Anopheles</taxon>
    </lineage>
</organism>
<reference evidence="2" key="1">
    <citation type="submission" date="2018-01" db="EMBL/GenBank/DDBJ databases">
        <title>An insight into the sialome of Amazonian anophelines.</title>
        <authorList>
            <person name="Ribeiro J.M."/>
            <person name="Scarpassa V."/>
            <person name="Calvo E."/>
        </authorList>
    </citation>
    <scope>NUCLEOTIDE SEQUENCE</scope>
    <source>
        <tissue evidence="2">Salivary glands</tissue>
    </source>
</reference>
<sequence length="154" mass="17707">MMGTRGSLLFALRTILILILRFLATVKRADRVADSFRVGIDTGKVLQYAHQIGRRYANDFDHIIHVHGRVFLLLSFGRLRNRFLSVLHGHLHGERNLLLLGHVGKVRHRIVGHDFRGQCKRSLQHRFLRVWLRGRPSSTGTATCDSRRSCSCCR</sequence>
<feature type="signal peptide" evidence="1">
    <location>
        <begin position="1"/>
        <end position="29"/>
    </location>
</feature>